<dbReference type="Pfam" id="PF04020">
    <property type="entry name" value="Phage_holin_4_2"/>
    <property type="match status" value="1"/>
</dbReference>
<dbReference type="AlphaFoldDB" id="A0A3B0V5G3"/>
<evidence type="ECO:0000313" key="2">
    <source>
        <dbReference type="EMBL" id="VAW32109.1"/>
    </source>
</evidence>
<dbReference type="EMBL" id="UOEV01000021">
    <property type="protein sequence ID" value="VAW32109.1"/>
    <property type="molecule type" value="Genomic_DNA"/>
</dbReference>
<organism evidence="2">
    <name type="scientific">hydrothermal vent metagenome</name>
    <dbReference type="NCBI Taxonomy" id="652676"/>
    <lineage>
        <taxon>unclassified sequences</taxon>
        <taxon>metagenomes</taxon>
        <taxon>ecological metagenomes</taxon>
    </lineage>
</organism>
<evidence type="ECO:0000256" key="1">
    <source>
        <dbReference type="SAM" id="Phobius"/>
    </source>
</evidence>
<reference evidence="2" key="1">
    <citation type="submission" date="2018-06" db="EMBL/GenBank/DDBJ databases">
        <authorList>
            <person name="Zhirakovskaya E."/>
        </authorList>
    </citation>
    <scope>NUCLEOTIDE SEQUENCE</scope>
</reference>
<protein>
    <recommendedName>
        <fullName evidence="3">Phage holin family protein</fullName>
    </recommendedName>
</protein>
<evidence type="ECO:0008006" key="3">
    <source>
        <dbReference type="Google" id="ProtNLM"/>
    </source>
</evidence>
<dbReference type="InterPro" id="IPR007165">
    <property type="entry name" value="Phage_holin_4_2"/>
</dbReference>
<keyword evidence="1" id="KW-1133">Transmembrane helix</keyword>
<feature type="transmembrane region" description="Helical" evidence="1">
    <location>
        <begin position="53"/>
        <end position="78"/>
    </location>
</feature>
<proteinExistence type="predicted"/>
<gene>
    <name evidence="2" type="ORF">MNBD_CPR01-412</name>
</gene>
<dbReference type="PANTHER" id="PTHR37309:SF1">
    <property type="entry name" value="SLR0284 PROTEIN"/>
    <property type="match status" value="1"/>
</dbReference>
<sequence>MMHTLLHWITSAVAISISAYLVPGVHVTLLGALTLAVVLGFINLFIKPIVSILTFPITILTLGLFSLVINALLIILSATLVPGFFVSGFLAAFIFALVLAFINTIFGVRFFRV</sequence>
<keyword evidence="1" id="KW-0812">Transmembrane</keyword>
<keyword evidence="1" id="KW-0472">Membrane</keyword>
<dbReference type="PANTHER" id="PTHR37309">
    <property type="entry name" value="SLR0284 PROTEIN"/>
    <property type="match status" value="1"/>
</dbReference>
<feature type="transmembrane region" description="Helical" evidence="1">
    <location>
        <begin position="29"/>
        <end position="46"/>
    </location>
</feature>
<feature type="transmembrane region" description="Helical" evidence="1">
    <location>
        <begin position="84"/>
        <end position="111"/>
    </location>
</feature>
<accession>A0A3B0V5G3</accession>
<name>A0A3B0V5G3_9ZZZZ</name>